<evidence type="ECO:0000259" key="7">
    <source>
        <dbReference type="Pfam" id="PF02214"/>
    </source>
</evidence>
<dbReference type="Pfam" id="PF23110">
    <property type="entry name" value="H1_KCTD8_12_16"/>
    <property type="match status" value="1"/>
</dbReference>
<evidence type="ECO:0000256" key="3">
    <source>
        <dbReference type="ARBA" id="ARBA00022475"/>
    </source>
</evidence>
<keyword evidence="10" id="KW-1185">Reference proteome</keyword>
<proteinExistence type="predicted"/>
<keyword evidence="6" id="KW-0966">Cell projection</keyword>
<dbReference type="OMA" id="DENERCI"/>
<feature type="domain" description="Potassium channel tetramerisation-type BTB" evidence="7">
    <location>
        <begin position="6"/>
        <end position="93"/>
    </location>
</feature>
<evidence type="ECO:0000256" key="2">
    <source>
        <dbReference type="ARBA" id="ARBA00004487"/>
    </source>
</evidence>
<keyword evidence="3" id="KW-1003">Cell membrane</keyword>
<name>A0A226E639_FOLCA</name>
<dbReference type="GO" id="GO:0043005">
    <property type="term" value="C:neuron projection"/>
    <property type="evidence" value="ECO:0007669"/>
    <property type="project" value="UniProtKB-SubCell"/>
</dbReference>
<evidence type="ECO:0000256" key="6">
    <source>
        <dbReference type="ARBA" id="ARBA00023273"/>
    </source>
</evidence>
<dbReference type="GO" id="GO:0005886">
    <property type="term" value="C:plasma membrane"/>
    <property type="evidence" value="ECO:0007669"/>
    <property type="project" value="UniProtKB-SubCell"/>
</dbReference>
<dbReference type="InterPro" id="IPR003131">
    <property type="entry name" value="T1-type_BTB"/>
</dbReference>
<evidence type="ECO:0000259" key="8">
    <source>
        <dbReference type="Pfam" id="PF23110"/>
    </source>
</evidence>
<dbReference type="Gene3D" id="3.30.710.10">
    <property type="entry name" value="Potassium Channel Kv1.1, Chain A"/>
    <property type="match status" value="1"/>
</dbReference>
<evidence type="ECO:0000256" key="4">
    <source>
        <dbReference type="ARBA" id="ARBA00022553"/>
    </source>
</evidence>
<keyword evidence="5" id="KW-0472">Membrane</keyword>
<gene>
    <name evidence="9" type="ORF">Fcan01_12462</name>
</gene>
<evidence type="ECO:0000313" key="9">
    <source>
        <dbReference type="EMBL" id="OXA53115.1"/>
    </source>
</evidence>
<dbReference type="InterPro" id="IPR011333">
    <property type="entry name" value="SKP1/BTB/POZ_sf"/>
</dbReference>
<evidence type="ECO:0000256" key="5">
    <source>
        <dbReference type="ARBA" id="ARBA00023136"/>
    </source>
</evidence>
<protein>
    <submittedName>
        <fullName evidence="9">BTB/POZ domain-containing protein KCTD16</fullName>
    </submittedName>
</protein>
<dbReference type="Proteomes" id="UP000198287">
    <property type="component" value="Unassembled WGS sequence"/>
</dbReference>
<evidence type="ECO:0000256" key="1">
    <source>
        <dbReference type="ARBA" id="ARBA00004236"/>
    </source>
</evidence>
<dbReference type="STRING" id="158441.A0A226E639"/>
<dbReference type="InterPro" id="IPR057093">
    <property type="entry name" value="H1_KCTD8_12_16"/>
</dbReference>
<accession>A0A226E639</accession>
<comment type="caution">
    <text evidence="9">The sequence shown here is derived from an EMBL/GenBank/DDBJ whole genome shotgun (WGS) entry which is preliminary data.</text>
</comment>
<dbReference type="Pfam" id="PF02214">
    <property type="entry name" value="BTB_2"/>
    <property type="match status" value="1"/>
</dbReference>
<evidence type="ECO:0000313" key="10">
    <source>
        <dbReference type="Proteomes" id="UP000198287"/>
    </source>
</evidence>
<dbReference type="EMBL" id="LNIX01000006">
    <property type="protein sequence ID" value="OXA53115.1"/>
    <property type="molecule type" value="Genomic_DNA"/>
</dbReference>
<organism evidence="9 10">
    <name type="scientific">Folsomia candida</name>
    <name type="common">Springtail</name>
    <dbReference type="NCBI Taxonomy" id="158441"/>
    <lineage>
        <taxon>Eukaryota</taxon>
        <taxon>Metazoa</taxon>
        <taxon>Ecdysozoa</taxon>
        <taxon>Arthropoda</taxon>
        <taxon>Hexapoda</taxon>
        <taxon>Collembola</taxon>
        <taxon>Entomobryomorpha</taxon>
        <taxon>Isotomoidea</taxon>
        <taxon>Isotomidae</taxon>
        <taxon>Proisotominae</taxon>
        <taxon>Folsomia</taxon>
    </lineage>
</organism>
<keyword evidence="4" id="KW-0597">Phosphoprotein</keyword>
<dbReference type="GO" id="GO:0051260">
    <property type="term" value="P:protein homooligomerization"/>
    <property type="evidence" value="ECO:0007669"/>
    <property type="project" value="InterPro"/>
</dbReference>
<reference evidence="9 10" key="1">
    <citation type="submission" date="2015-12" db="EMBL/GenBank/DDBJ databases">
        <title>The genome of Folsomia candida.</title>
        <authorList>
            <person name="Faddeeva A."/>
            <person name="Derks M.F."/>
            <person name="Anvar Y."/>
            <person name="Smit S."/>
            <person name="Van Straalen N."/>
            <person name="Roelofs D."/>
        </authorList>
    </citation>
    <scope>NUCLEOTIDE SEQUENCE [LARGE SCALE GENOMIC DNA]</scope>
    <source>
        <strain evidence="9 10">VU population</strain>
        <tissue evidence="9">Whole body</tissue>
    </source>
</reference>
<dbReference type="PANTHER" id="PTHR14499">
    <property type="entry name" value="POTASSIUM CHANNEL TETRAMERIZATION DOMAIN-CONTAINING"/>
    <property type="match status" value="1"/>
</dbReference>
<dbReference type="OrthoDB" id="2414723at2759"/>
<sequence>MDDPVVELNVGGIIYAARLSTVRKEPGKLADMFSNGVDSIPKDSKGKIFIDRDGVLFRYVLDYLRNQNIVLPENFHEKSRLKAEAEYFQLEGLLRSLDTESRQAGYITVGYRGTFAFGRDGLSDVKFRKLARITVCGRVALCREYNVIECGDLGSRDRFQETTWKKNQYSYGIHFRGKEHLRNGS</sequence>
<dbReference type="AlphaFoldDB" id="A0A226E639"/>
<feature type="domain" description="KCTD8/12/16 H1" evidence="8">
    <location>
        <begin position="105"/>
        <end position="144"/>
    </location>
</feature>
<comment type="subcellular location">
    <subcellularLocation>
        <location evidence="1">Cell membrane</location>
    </subcellularLocation>
    <subcellularLocation>
        <location evidence="2">Cell projection</location>
        <location evidence="2">Neuron projection</location>
    </subcellularLocation>
</comment>
<dbReference type="SUPFAM" id="SSF54695">
    <property type="entry name" value="POZ domain"/>
    <property type="match status" value="1"/>
</dbReference>
<dbReference type="PANTHER" id="PTHR14499:SF136">
    <property type="entry name" value="GH08630P"/>
    <property type="match status" value="1"/>
</dbReference>